<comment type="caution">
    <text evidence="2">The sequence shown here is derived from an EMBL/GenBank/DDBJ whole genome shotgun (WGS) entry which is preliminary data.</text>
</comment>
<dbReference type="RefSeq" id="WP_271221563.1">
    <property type="nucleotide sequence ID" value="NZ_BAAAVD010000035.1"/>
</dbReference>
<sequence>MSRMVRMRRFLTALAVTGAGLVSAATFTSPVHAAADVITVQVNSRTLFVVGTPGADVVNITELEGKISVGVDSSVTAGPGCVKTAPKVVDCTGTGSGIQFIEASTIGGDDSVNNQTSLQSSMLGGGGIDRLTGGSGRDALNGGSGDDVLTGNGGVDVANGAAGFDTCSAETESSCEK</sequence>
<dbReference type="InterPro" id="IPR011049">
    <property type="entry name" value="Serralysin-like_metalloprot_C"/>
</dbReference>
<dbReference type="GO" id="GO:0005509">
    <property type="term" value="F:calcium ion binding"/>
    <property type="evidence" value="ECO:0007669"/>
    <property type="project" value="InterPro"/>
</dbReference>
<feature type="signal peptide" evidence="1">
    <location>
        <begin position="1"/>
        <end position="33"/>
    </location>
</feature>
<evidence type="ECO:0000256" key="1">
    <source>
        <dbReference type="SAM" id="SignalP"/>
    </source>
</evidence>
<dbReference type="PROSITE" id="PS51318">
    <property type="entry name" value="TAT"/>
    <property type="match status" value="1"/>
</dbReference>
<keyword evidence="1" id="KW-0732">Signal</keyword>
<proteinExistence type="predicted"/>
<evidence type="ECO:0000313" key="3">
    <source>
        <dbReference type="Proteomes" id="UP001143474"/>
    </source>
</evidence>
<dbReference type="Gene3D" id="2.150.10.10">
    <property type="entry name" value="Serralysin-like metalloprotease, C-terminal"/>
    <property type="match status" value="1"/>
</dbReference>
<dbReference type="Proteomes" id="UP001143474">
    <property type="component" value="Unassembled WGS sequence"/>
</dbReference>
<reference evidence="2" key="1">
    <citation type="journal article" date="2014" name="Int. J. Syst. Evol. Microbiol.">
        <title>Complete genome sequence of Corynebacterium casei LMG S-19264T (=DSM 44701T), isolated from a smear-ripened cheese.</title>
        <authorList>
            <consortium name="US DOE Joint Genome Institute (JGI-PGF)"/>
            <person name="Walter F."/>
            <person name="Albersmeier A."/>
            <person name="Kalinowski J."/>
            <person name="Ruckert C."/>
        </authorList>
    </citation>
    <scope>NUCLEOTIDE SEQUENCE</scope>
    <source>
        <strain evidence="2">VKM Ac-2007</strain>
    </source>
</reference>
<feature type="chain" id="PRO_5040853651" description="Calcium-binding protein" evidence="1">
    <location>
        <begin position="34"/>
        <end position="177"/>
    </location>
</feature>
<dbReference type="PROSITE" id="PS00330">
    <property type="entry name" value="HEMOLYSIN_CALCIUM"/>
    <property type="match status" value="1"/>
</dbReference>
<dbReference type="InterPro" id="IPR018511">
    <property type="entry name" value="Hemolysin-typ_Ca-bd_CS"/>
</dbReference>
<evidence type="ECO:0000313" key="2">
    <source>
        <dbReference type="EMBL" id="GLK13275.1"/>
    </source>
</evidence>
<keyword evidence="3" id="KW-1185">Reference proteome</keyword>
<evidence type="ECO:0008006" key="4">
    <source>
        <dbReference type="Google" id="ProtNLM"/>
    </source>
</evidence>
<dbReference type="InterPro" id="IPR001343">
    <property type="entry name" value="Hemolysn_Ca-bd"/>
</dbReference>
<dbReference type="PRINTS" id="PR00313">
    <property type="entry name" value="CABNDNGRPT"/>
</dbReference>
<reference evidence="2" key="2">
    <citation type="submission" date="2023-01" db="EMBL/GenBank/DDBJ databases">
        <authorList>
            <person name="Sun Q."/>
            <person name="Evtushenko L."/>
        </authorList>
    </citation>
    <scope>NUCLEOTIDE SEQUENCE</scope>
    <source>
        <strain evidence="2">VKM Ac-2007</strain>
    </source>
</reference>
<gene>
    <name evidence="2" type="ORF">GCM10017600_66860</name>
</gene>
<dbReference type="EMBL" id="BSEV01000021">
    <property type="protein sequence ID" value="GLK13275.1"/>
    <property type="molecule type" value="Genomic_DNA"/>
</dbReference>
<dbReference type="AlphaFoldDB" id="A0A9W6I733"/>
<name>A0A9W6I733_9ACTN</name>
<dbReference type="Pfam" id="PF00353">
    <property type="entry name" value="HemolysinCabind"/>
    <property type="match status" value="1"/>
</dbReference>
<dbReference type="InterPro" id="IPR006311">
    <property type="entry name" value="TAT_signal"/>
</dbReference>
<organism evidence="2 3">
    <name type="scientific">Streptosporangium carneum</name>
    <dbReference type="NCBI Taxonomy" id="47481"/>
    <lineage>
        <taxon>Bacteria</taxon>
        <taxon>Bacillati</taxon>
        <taxon>Actinomycetota</taxon>
        <taxon>Actinomycetes</taxon>
        <taxon>Streptosporangiales</taxon>
        <taxon>Streptosporangiaceae</taxon>
        <taxon>Streptosporangium</taxon>
    </lineage>
</organism>
<dbReference type="SUPFAM" id="SSF51120">
    <property type="entry name" value="beta-Roll"/>
    <property type="match status" value="1"/>
</dbReference>
<accession>A0A9W6I733</accession>
<protein>
    <recommendedName>
        <fullName evidence="4">Calcium-binding protein</fullName>
    </recommendedName>
</protein>